<organism evidence="1 2">
    <name type="scientific">Drosophila willistoni</name>
    <name type="common">Fruit fly</name>
    <dbReference type="NCBI Taxonomy" id="7260"/>
    <lineage>
        <taxon>Eukaryota</taxon>
        <taxon>Metazoa</taxon>
        <taxon>Ecdysozoa</taxon>
        <taxon>Arthropoda</taxon>
        <taxon>Hexapoda</taxon>
        <taxon>Insecta</taxon>
        <taxon>Pterygota</taxon>
        <taxon>Neoptera</taxon>
        <taxon>Endopterygota</taxon>
        <taxon>Diptera</taxon>
        <taxon>Brachycera</taxon>
        <taxon>Muscomorpha</taxon>
        <taxon>Ephydroidea</taxon>
        <taxon>Drosophilidae</taxon>
        <taxon>Drosophila</taxon>
        <taxon>Sophophora</taxon>
    </lineage>
</organism>
<reference evidence="1 2" key="1">
    <citation type="journal article" date="2007" name="Nature">
        <title>Evolution of genes and genomes on the Drosophila phylogeny.</title>
        <authorList>
            <consortium name="Drosophila 12 Genomes Consortium"/>
            <person name="Clark A.G."/>
            <person name="Eisen M.B."/>
            <person name="Smith D.R."/>
            <person name="Bergman C.M."/>
            <person name="Oliver B."/>
            <person name="Markow T.A."/>
            <person name="Kaufman T.C."/>
            <person name="Kellis M."/>
            <person name="Gelbart W."/>
            <person name="Iyer V.N."/>
            <person name="Pollard D.A."/>
            <person name="Sackton T.B."/>
            <person name="Larracuente A.M."/>
            <person name="Singh N.D."/>
            <person name="Abad J.P."/>
            <person name="Abt D.N."/>
            <person name="Adryan B."/>
            <person name="Aguade M."/>
            <person name="Akashi H."/>
            <person name="Anderson W.W."/>
            <person name="Aquadro C.F."/>
            <person name="Ardell D.H."/>
            <person name="Arguello R."/>
            <person name="Artieri C.G."/>
            <person name="Barbash D.A."/>
            <person name="Barker D."/>
            <person name="Barsanti P."/>
            <person name="Batterham P."/>
            <person name="Batzoglou S."/>
            <person name="Begun D."/>
            <person name="Bhutkar A."/>
            <person name="Blanco E."/>
            <person name="Bosak S.A."/>
            <person name="Bradley R.K."/>
            <person name="Brand A.D."/>
            <person name="Brent M.R."/>
            <person name="Brooks A.N."/>
            <person name="Brown R.H."/>
            <person name="Butlin R.K."/>
            <person name="Caggese C."/>
            <person name="Calvi B.R."/>
            <person name="Bernardo de Carvalho A."/>
            <person name="Caspi A."/>
            <person name="Castrezana S."/>
            <person name="Celniker S.E."/>
            <person name="Chang J.L."/>
            <person name="Chapple C."/>
            <person name="Chatterji S."/>
            <person name="Chinwalla A."/>
            <person name="Civetta A."/>
            <person name="Clifton S.W."/>
            <person name="Comeron J.M."/>
            <person name="Costello J.C."/>
            <person name="Coyne J.A."/>
            <person name="Daub J."/>
            <person name="David R.G."/>
            <person name="Delcher A.L."/>
            <person name="Delehaunty K."/>
            <person name="Do C.B."/>
            <person name="Ebling H."/>
            <person name="Edwards K."/>
            <person name="Eickbush T."/>
            <person name="Evans J.D."/>
            <person name="Filipski A."/>
            <person name="Findeiss S."/>
            <person name="Freyhult E."/>
            <person name="Fulton L."/>
            <person name="Fulton R."/>
            <person name="Garcia A.C."/>
            <person name="Gardiner A."/>
            <person name="Garfield D.A."/>
            <person name="Garvin B.E."/>
            <person name="Gibson G."/>
            <person name="Gilbert D."/>
            <person name="Gnerre S."/>
            <person name="Godfrey J."/>
            <person name="Good R."/>
            <person name="Gotea V."/>
            <person name="Gravely B."/>
            <person name="Greenberg A.J."/>
            <person name="Griffiths-Jones S."/>
            <person name="Gross S."/>
            <person name="Guigo R."/>
            <person name="Gustafson E.A."/>
            <person name="Haerty W."/>
            <person name="Hahn M.W."/>
            <person name="Halligan D.L."/>
            <person name="Halpern A.L."/>
            <person name="Halter G.M."/>
            <person name="Han M.V."/>
            <person name="Heger A."/>
            <person name="Hillier L."/>
            <person name="Hinrichs A.S."/>
            <person name="Holmes I."/>
            <person name="Hoskins R.A."/>
            <person name="Hubisz M.J."/>
            <person name="Hultmark D."/>
            <person name="Huntley M.A."/>
            <person name="Jaffe D.B."/>
            <person name="Jagadeeshan S."/>
            <person name="Jeck W.R."/>
            <person name="Johnson J."/>
            <person name="Jones C.D."/>
            <person name="Jordan W.C."/>
            <person name="Karpen G.H."/>
            <person name="Kataoka E."/>
            <person name="Keightley P.D."/>
            <person name="Kheradpour P."/>
            <person name="Kirkness E.F."/>
            <person name="Koerich L.B."/>
            <person name="Kristiansen K."/>
            <person name="Kudrna D."/>
            <person name="Kulathinal R.J."/>
            <person name="Kumar S."/>
            <person name="Kwok R."/>
            <person name="Lander E."/>
            <person name="Langley C.H."/>
            <person name="Lapoint R."/>
            <person name="Lazzaro B.P."/>
            <person name="Lee S.J."/>
            <person name="Levesque L."/>
            <person name="Li R."/>
            <person name="Lin C.F."/>
            <person name="Lin M.F."/>
            <person name="Lindblad-Toh K."/>
            <person name="Llopart A."/>
            <person name="Long M."/>
            <person name="Low L."/>
            <person name="Lozovsky E."/>
            <person name="Lu J."/>
            <person name="Luo M."/>
            <person name="Machado C.A."/>
            <person name="Makalowski W."/>
            <person name="Marzo M."/>
            <person name="Matsuda M."/>
            <person name="Matzkin L."/>
            <person name="McAllister B."/>
            <person name="McBride C.S."/>
            <person name="McKernan B."/>
            <person name="McKernan K."/>
            <person name="Mendez-Lago M."/>
            <person name="Minx P."/>
            <person name="Mollenhauer M.U."/>
            <person name="Montooth K."/>
            <person name="Mount S.M."/>
            <person name="Mu X."/>
            <person name="Myers E."/>
            <person name="Negre B."/>
            <person name="Newfeld S."/>
            <person name="Nielsen R."/>
            <person name="Noor M.A."/>
            <person name="O'Grady P."/>
            <person name="Pachter L."/>
            <person name="Papaceit M."/>
            <person name="Parisi M.J."/>
            <person name="Parisi M."/>
            <person name="Parts L."/>
            <person name="Pedersen J.S."/>
            <person name="Pesole G."/>
            <person name="Phillippy A.M."/>
            <person name="Ponting C.P."/>
            <person name="Pop M."/>
            <person name="Porcelli D."/>
            <person name="Powell J.R."/>
            <person name="Prohaska S."/>
            <person name="Pruitt K."/>
            <person name="Puig M."/>
            <person name="Quesneville H."/>
            <person name="Ram K.R."/>
            <person name="Rand D."/>
            <person name="Rasmussen M.D."/>
            <person name="Reed L.K."/>
            <person name="Reenan R."/>
            <person name="Reily A."/>
            <person name="Remington K.A."/>
            <person name="Rieger T.T."/>
            <person name="Ritchie M.G."/>
            <person name="Robin C."/>
            <person name="Rogers Y.H."/>
            <person name="Rohde C."/>
            <person name="Rozas J."/>
            <person name="Rubenfield M.J."/>
            <person name="Ruiz A."/>
            <person name="Russo S."/>
            <person name="Salzberg S.L."/>
            <person name="Sanchez-Gracia A."/>
            <person name="Saranga D.J."/>
            <person name="Sato H."/>
            <person name="Schaeffer S.W."/>
            <person name="Schatz M.C."/>
            <person name="Schlenke T."/>
            <person name="Schwartz R."/>
            <person name="Segarra C."/>
            <person name="Singh R.S."/>
            <person name="Sirot L."/>
            <person name="Sirota M."/>
            <person name="Sisneros N.B."/>
            <person name="Smith C.D."/>
            <person name="Smith T.F."/>
            <person name="Spieth J."/>
            <person name="Stage D.E."/>
            <person name="Stark A."/>
            <person name="Stephan W."/>
            <person name="Strausberg R.L."/>
            <person name="Strempel S."/>
            <person name="Sturgill D."/>
            <person name="Sutton G."/>
            <person name="Sutton G.G."/>
            <person name="Tao W."/>
            <person name="Teichmann S."/>
            <person name="Tobari Y.N."/>
            <person name="Tomimura Y."/>
            <person name="Tsolas J.M."/>
            <person name="Valente V.L."/>
            <person name="Venter E."/>
            <person name="Venter J.C."/>
            <person name="Vicario S."/>
            <person name="Vieira F.G."/>
            <person name="Vilella A.J."/>
            <person name="Villasante A."/>
            <person name="Walenz B."/>
            <person name="Wang J."/>
            <person name="Wasserman M."/>
            <person name="Watts T."/>
            <person name="Wilson D."/>
            <person name="Wilson R.K."/>
            <person name="Wing R.A."/>
            <person name="Wolfner M.F."/>
            <person name="Wong A."/>
            <person name="Wong G.K."/>
            <person name="Wu C.I."/>
            <person name="Wu G."/>
            <person name="Yamamoto D."/>
            <person name="Yang H.P."/>
            <person name="Yang S.P."/>
            <person name="Yorke J.A."/>
            <person name="Yoshida K."/>
            <person name="Zdobnov E."/>
            <person name="Zhang P."/>
            <person name="Zhang Y."/>
            <person name="Zimin A.V."/>
            <person name="Baldwin J."/>
            <person name="Abdouelleil A."/>
            <person name="Abdulkadir J."/>
            <person name="Abebe A."/>
            <person name="Abera B."/>
            <person name="Abreu J."/>
            <person name="Acer S.C."/>
            <person name="Aftuck L."/>
            <person name="Alexander A."/>
            <person name="An P."/>
            <person name="Anderson E."/>
            <person name="Anderson S."/>
            <person name="Arachi H."/>
            <person name="Azer M."/>
            <person name="Bachantsang P."/>
            <person name="Barry A."/>
            <person name="Bayul T."/>
            <person name="Berlin A."/>
            <person name="Bessette D."/>
            <person name="Bloom T."/>
            <person name="Blye J."/>
            <person name="Boguslavskiy L."/>
            <person name="Bonnet C."/>
            <person name="Boukhgalter B."/>
            <person name="Bourzgui I."/>
            <person name="Brown A."/>
            <person name="Cahill P."/>
            <person name="Channer S."/>
            <person name="Cheshatsang Y."/>
            <person name="Chuda L."/>
            <person name="Citroen M."/>
            <person name="Collymore A."/>
            <person name="Cooke P."/>
            <person name="Costello M."/>
            <person name="D'Aco K."/>
            <person name="Daza R."/>
            <person name="De Haan G."/>
            <person name="DeGray S."/>
            <person name="DeMaso C."/>
            <person name="Dhargay N."/>
            <person name="Dooley K."/>
            <person name="Dooley E."/>
            <person name="Doricent M."/>
            <person name="Dorje P."/>
            <person name="Dorjee K."/>
            <person name="Dupes A."/>
            <person name="Elong R."/>
            <person name="Falk J."/>
            <person name="Farina A."/>
            <person name="Faro S."/>
            <person name="Ferguson D."/>
            <person name="Fisher S."/>
            <person name="Foley C.D."/>
            <person name="Franke A."/>
            <person name="Friedrich D."/>
            <person name="Gadbois L."/>
            <person name="Gearin G."/>
            <person name="Gearin C.R."/>
            <person name="Giannoukos G."/>
            <person name="Goode T."/>
            <person name="Graham J."/>
            <person name="Grandbois E."/>
            <person name="Grewal S."/>
            <person name="Gyaltsen K."/>
            <person name="Hafez N."/>
            <person name="Hagos B."/>
            <person name="Hall J."/>
            <person name="Henson C."/>
            <person name="Hollinger A."/>
            <person name="Honan T."/>
            <person name="Huard M.D."/>
            <person name="Hughes L."/>
            <person name="Hurhula B."/>
            <person name="Husby M.E."/>
            <person name="Kamat A."/>
            <person name="Kanga B."/>
            <person name="Kashin S."/>
            <person name="Khazanovich D."/>
            <person name="Kisner P."/>
            <person name="Lance K."/>
            <person name="Lara M."/>
            <person name="Lee W."/>
            <person name="Lennon N."/>
            <person name="Letendre F."/>
            <person name="LeVine R."/>
            <person name="Lipovsky A."/>
            <person name="Liu X."/>
            <person name="Liu J."/>
            <person name="Liu S."/>
            <person name="Lokyitsang T."/>
            <person name="Lokyitsang Y."/>
            <person name="Lubonja R."/>
            <person name="Lui A."/>
            <person name="MacDonald P."/>
            <person name="Magnisalis V."/>
            <person name="Maru K."/>
            <person name="Matthews C."/>
            <person name="McCusker W."/>
            <person name="McDonough S."/>
            <person name="Mehta T."/>
            <person name="Meldrim J."/>
            <person name="Meneus L."/>
            <person name="Mihai O."/>
            <person name="Mihalev A."/>
            <person name="Mihova T."/>
            <person name="Mittelman R."/>
            <person name="Mlenga V."/>
            <person name="Montmayeur A."/>
            <person name="Mulrain L."/>
            <person name="Navidi A."/>
            <person name="Naylor J."/>
            <person name="Negash T."/>
            <person name="Nguyen T."/>
            <person name="Nguyen N."/>
            <person name="Nicol R."/>
            <person name="Norbu C."/>
            <person name="Norbu N."/>
            <person name="Novod N."/>
            <person name="O'Neill B."/>
            <person name="Osman S."/>
            <person name="Markiewicz E."/>
            <person name="Oyono O.L."/>
            <person name="Patti C."/>
            <person name="Phunkhang P."/>
            <person name="Pierre F."/>
            <person name="Priest M."/>
            <person name="Raghuraman S."/>
            <person name="Rege F."/>
            <person name="Reyes R."/>
            <person name="Rise C."/>
            <person name="Rogov P."/>
            <person name="Ross K."/>
            <person name="Ryan E."/>
            <person name="Settipalli S."/>
            <person name="Shea T."/>
            <person name="Sherpa N."/>
            <person name="Shi L."/>
            <person name="Shih D."/>
            <person name="Sparrow T."/>
            <person name="Spaulding J."/>
            <person name="Stalker J."/>
            <person name="Stange-Thomann N."/>
            <person name="Stavropoulos S."/>
            <person name="Stone C."/>
            <person name="Strader C."/>
            <person name="Tesfaye S."/>
            <person name="Thomson T."/>
            <person name="Thoulutsang Y."/>
            <person name="Thoulutsang D."/>
            <person name="Topham K."/>
            <person name="Topping I."/>
            <person name="Tsamla T."/>
            <person name="Vassiliev H."/>
            <person name="Vo A."/>
            <person name="Wangchuk T."/>
            <person name="Wangdi T."/>
            <person name="Weiand M."/>
            <person name="Wilkinson J."/>
            <person name="Wilson A."/>
            <person name="Yadav S."/>
            <person name="Young G."/>
            <person name="Yu Q."/>
            <person name="Zembek L."/>
            <person name="Zhong D."/>
            <person name="Zimmer A."/>
            <person name="Zwirko Z."/>
            <person name="Jaffe D.B."/>
            <person name="Alvarez P."/>
            <person name="Brockman W."/>
            <person name="Butler J."/>
            <person name="Chin C."/>
            <person name="Gnerre S."/>
            <person name="Grabherr M."/>
            <person name="Kleber M."/>
            <person name="Mauceli E."/>
            <person name="MacCallum I."/>
        </authorList>
    </citation>
    <scope>NUCLEOTIDE SEQUENCE [LARGE SCALE GENOMIC DNA]</scope>
    <source>
        <strain evidence="2">Tucson 14030-0811.24</strain>
    </source>
</reference>
<keyword evidence="2" id="KW-1185">Reference proteome</keyword>
<accession>A0A0Q9WYS3</accession>
<dbReference type="eggNOG" id="KOG1554">
    <property type="taxonomic scope" value="Eukaryota"/>
</dbReference>
<dbReference type="InParanoid" id="A0A0Q9WYS3"/>
<dbReference type="AlphaFoldDB" id="A0A0Q9WYS3"/>
<dbReference type="Proteomes" id="UP000007798">
    <property type="component" value="Unassembled WGS sequence"/>
</dbReference>
<protein>
    <submittedName>
        <fullName evidence="1">Uncharacterized protein</fullName>
    </submittedName>
</protein>
<dbReference type="EMBL" id="CH963920">
    <property type="protein sequence ID" value="KRF98718.1"/>
    <property type="molecule type" value="Genomic_DNA"/>
</dbReference>
<gene>
    <name evidence="1" type="primary">Dwil\GK24437</name>
    <name evidence="1" type="ORF">Dwil_GK24437</name>
</gene>
<sequence>MSFSYKNKNFYLDSLPGLGNLEQDVQAKIVAQMEAKIKRIWEGAYFDPDALCEMKESVPYSLNIDEFWHHSVPFVNKIFVVVLTNLNTGGINLVYAVNCCLNCSPETKRFLTKADEVTDAIVLVMQQVPPRRHKNIVALVSDRDRMNVRASTSCGV</sequence>
<dbReference type="KEGG" id="dwi:6643886"/>
<dbReference type="eggNOG" id="KOG4171">
    <property type="taxonomic scope" value="Eukaryota"/>
</dbReference>
<evidence type="ECO:0000313" key="2">
    <source>
        <dbReference type="Proteomes" id="UP000007798"/>
    </source>
</evidence>
<proteinExistence type="predicted"/>
<name>A0A0Q9WYS3_DROWI</name>
<evidence type="ECO:0000313" key="1">
    <source>
        <dbReference type="EMBL" id="KRF98718.1"/>
    </source>
</evidence>